<evidence type="ECO:0000313" key="2">
    <source>
        <dbReference type="Proteomes" id="UP000005837"/>
    </source>
</evidence>
<dbReference type="EMBL" id="ACEA01000048">
    <property type="protein sequence ID" value="EEG23110.1"/>
    <property type="molecule type" value="Genomic_DNA"/>
</dbReference>
<gene>
    <name evidence="1" type="ORF">EIKCOROL_02245</name>
</gene>
<name>C0DXY4_EIKCO</name>
<comment type="caution">
    <text evidence="1">The sequence shown here is derived from an EMBL/GenBank/DDBJ whole genome shotgun (WGS) entry which is preliminary data.</text>
</comment>
<evidence type="ECO:0000313" key="1">
    <source>
        <dbReference type="EMBL" id="EEG23110.1"/>
    </source>
</evidence>
<dbReference type="Proteomes" id="UP000005837">
    <property type="component" value="Unassembled WGS sequence"/>
</dbReference>
<dbReference type="AlphaFoldDB" id="C0DXY4"/>
<sequence>MHGDGDAGGEDGVEEFGGVAQEGEVAAVQGFDVGGVAFDVAEGEVVFPLGLAQNAREHGDFGGIAAQDGFGIAQAGKAFGQADHADGAAVVAEGDEPEPYVAVHRVGGDEDFAAVETGVGDVVVDVGEVGFAHGQVGRGVEVEQAGEDASVAAGVEHEAGGEFVGFAVVGFHAEAGGVAAVVEGGNGVAEAHVRALFGGFSDQDFIEDSAAHLVGGAGAGGEFVGEVEIGVAAAPGEGGAVFKLEAGLGFYGGQEAGFFDEFHAVRQQAFADDEAGEMLFFEHAHGKAVFEQQGGGDCAGGAGADDGDIAGLGHVLVSLGMGVWVSGSLSDGLEGYLKIVG</sequence>
<proteinExistence type="predicted"/>
<organism evidence="1 2">
    <name type="scientific">Eikenella corrodens ATCC 23834</name>
    <dbReference type="NCBI Taxonomy" id="546274"/>
    <lineage>
        <taxon>Bacteria</taxon>
        <taxon>Pseudomonadati</taxon>
        <taxon>Pseudomonadota</taxon>
        <taxon>Betaproteobacteria</taxon>
        <taxon>Neisseriales</taxon>
        <taxon>Neisseriaceae</taxon>
        <taxon>Eikenella</taxon>
    </lineage>
</organism>
<dbReference type="HOGENOM" id="CLU_813134_0_0_4"/>
<accession>C0DXY4</accession>
<protein>
    <submittedName>
        <fullName evidence="1">Uncharacterized protein</fullName>
    </submittedName>
</protein>
<reference evidence="1 2" key="1">
    <citation type="submission" date="2009-01" db="EMBL/GenBank/DDBJ databases">
        <authorList>
            <person name="Fulton L."/>
            <person name="Clifton S."/>
            <person name="Chinwalla A.T."/>
            <person name="Mitreva M."/>
            <person name="Sodergren E."/>
            <person name="Weinstock G."/>
            <person name="Clifton S."/>
            <person name="Dooling D.J."/>
            <person name="Fulton B."/>
            <person name="Minx P."/>
            <person name="Pepin K.H."/>
            <person name="Johnson M."/>
            <person name="Bhonagiri V."/>
            <person name="Nash W.E."/>
            <person name="Mardis E.R."/>
            <person name="Wilson R.K."/>
        </authorList>
    </citation>
    <scope>NUCLEOTIDE SEQUENCE [LARGE SCALE GENOMIC DNA]</scope>
    <source>
        <strain evidence="1 2">ATCC 23834</strain>
    </source>
</reference>